<evidence type="ECO:0000256" key="1">
    <source>
        <dbReference type="SAM" id="MobiDB-lite"/>
    </source>
</evidence>
<reference evidence="2 3" key="1">
    <citation type="submission" date="2019-04" db="EMBL/GenBank/DDBJ databases">
        <title>Chromosome genome assembly for Takifugu flavidus.</title>
        <authorList>
            <person name="Xiao S."/>
        </authorList>
    </citation>
    <scope>NUCLEOTIDE SEQUENCE [LARGE SCALE GENOMIC DNA]</scope>
    <source>
        <strain evidence="2">HTHZ2018</strain>
        <tissue evidence="2">Muscle</tissue>
    </source>
</reference>
<feature type="compositionally biased region" description="Low complexity" evidence="1">
    <location>
        <begin position="24"/>
        <end position="34"/>
    </location>
</feature>
<name>A0A5C6P0T8_9TELE</name>
<comment type="caution">
    <text evidence="2">The sequence shown here is derived from an EMBL/GenBank/DDBJ whole genome shotgun (WGS) entry which is preliminary data.</text>
</comment>
<accession>A0A5C6P0T8</accession>
<dbReference type="EMBL" id="RHFK02000008">
    <property type="protein sequence ID" value="TWW71687.1"/>
    <property type="molecule type" value="Genomic_DNA"/>
</dbReference>
<evidence type="ECO:0000313" key="2">
    <source>
        <dbReference type="EMBL" id="TWW71687.1"/>
    </source>
</evidence>
<proteinExistence type="predicted"/>
<keyword evidence="3" id="KW-1185">Reference proteome</keyword>
<feature type="compositionally biased region" description="Basic and acidic residues" evidence="1">
    <location>
        <begin position="50"/>
        <end position="59"/>
    </location>
</feature>
<evidence type="ECO:0000313" key="3">
    <source>
        <dbReference type="Proteomes" id="UP000324091"/>
    </source>
</evidence>
<dbReference type="Proteomes" id="UP000324091">
    <property type="component" value="Chromosome 16"/>
</dbReference>
<protein>
    <submittedName>
        <fullName evidence="2">Uncharacterized protein</fullName>
    </submittedName>
</protein>
<sequence length="79" mass="8345">MLQARRLCTGSDLPPGYIVPPACSSSARLPVSSSPGPEPLPDVTQPSATEGRRAEDNPAKVETLSNFSSVPSSLLQLRR</sequence>
<feature type="compositionally biased region" description="Polar residues" evidence="1">
    <location>
        <begin position="63"/>
        <end position="79"/>
    </location>
</feature>
<organism evidence="2 3">
    <name type="scientific">Takifugu flavidus</name>
    <name type="common">sansaifugu</name>
    <dbReference type="NCBI Taxonomy" id="433684"/>
    <lineage>
        <taxon>Eukaryota</taxon>
        <taxon>Metazoa</taxon>
        <taxon>Chordata</taxon>
        <taxon>Craniata</taxon>
        <taxon>Vertebrata</taxon>
        <taxon>Euteleostomi</taxon>
        <taxon>Actinopterygii</taxon>
        <taxon>Neopterygii</taxon>
        <taxon>Teleostei</taxon>
        <taxon>Neoteleostei</taxon>
        <taxon>Acanthomorphata</taxon>
        <taxon>Eupercaria</taxon>
        <taxon>Tetraodontiformes</taxon>
        <taxon>Tetradontoidea</taxon>
        <taxon>Tetraodontidae</taxon>
        <taxon>Takifugu</taxon>
    </lineage>
</organism>
<dbReference type="AlphaFoldDB" id="A0A5C6P0T8"/>
<feature type="region of interest" description="Disordered" evidence="1">
    <location>
        <begin position="22"/>
        <end position="79"/>
    </location>
</feature>
<gene>
    <name evidence="2" type="ORF">D4764_16G0001840</name>
</gene>